<dbReference type="AlphaFoldDB" id="A0A0W1AKF3"/>
<reference evidence="1 2" key="1">
    <citation type="submission" date="2015-11" db="EMBL/GenBank/DDBJ databases">
        <title>Genomic analysis of 38 Legionella species identifies large and diverse effector repertoires.</title>
        <authorList>
            <person name="Burstein D."/>
            <person name="Amaro F."/>
            <person name="Zusman T."/>
            <person name="Lifshitz Z."/>
            <person name="Cohen O."/>
            <person name="Gilbert J.A."/>
            <person name="Pupko T."/>
            <person name="Shuman H.A."/>
            <person name="Segal G."/>
        </authorList>
    </citation>
    <scope>NUCLEOTIDE SEQUENCE [LARGE SCALE GENOMIC DNA]</scope>
    <source>
        <strain evidence="1 2">ATCC 49508</strain>
    </source>
</reference>
<dbReference type="OrthoDB" id="5652538at2"/>
<protein>
    <submittedName>
        <fullName evidence="1">Uncharacterized protein</fullName>
    </submittedName>
</protein>
<keyword evidence="2" id="KW-1185">Reference proteome</keyword>
<sequence length="292" mass="33262">MAARSEDVFLSSERTSETDLDLIAVLSINSILENINITASLPREYKEEDPEILEQAIKRNEYENNPTSLPSYSYSPLFMRSFFSKQTEFGKPVKPGKTYPNAFFSNLATVHFYHTYLSGILTFGWQGGIGKQMMQTEKKQFKTYRDEEGLYQLNNDNKEYIANGMYRYVVSPKGGLYILTDKNMTSCFHNSIRASQPVQSAGQIMIINNNIETISNSSGHYRPTREQFLRTVGGLYAAGFLDLTVRVQCFVIDGFFSYSTKNLGVLEQLIKNDEIKIPHPWVATTEFSNLMS</sequence>
<organism evidence="1 2">
    <name type="scientific">Legionella worsleiensis</name>
    <dbReference type="NCBI Taxonomy" id="45076"/>
    <lineage>
        <taxon>Bacteria</taxon>
        <taxon>Pseudomonadati</taxon>
        <taxon>Pseudomonadota</taxon>
        <taxon>Gammaproteobacteria</taxon>
        <taxon>Legionellales</taxon>
        <taxon>Legionellaceae</taxon>
        <taxon>Legionella</taxon>
    </lineage>
</organism>
<evidence type="ECO:0000313" key="2">
    <source>
        <dbReference type="Proteomes" id="UP000054662"/>
    </source>
</evidence>
<proteinExistence type="predicted"/>
<dbReference type="PATRIC" id="fig|45076.6.peg.478"/>
<accession>A0A0W1AKF3</accession>
<comment type="caution">
    <text evidence="1">The sequence shown here is derived from an EMBL/GenBank/DDBJ whole genome shotgun (WGS) entry which is preliminary data.</text>
</comment>
<dbReference type="RefSeq" id="WP_058492264.1">
    <property type="nucleotide sequence ID" value="NZ_CBCRUR010000005.1"/>
</dbReference>
<evidence type="ECO:0000313" key="1">
    <source>
        <dbReference type="EMBL" id="KTD81651.1"/>
    </source>
</evidence>
<name>A0A0W1AKF3_9GAMM</name>
<dbReference type="Proteomes" id="UP000054662">
    <property type="component" value="Unassembled WGS sequence"/>
</dbReference>
<gene>
    <name evidence="1" type="ORF">Lwor_0433</name>
</gene>
<dbReference type="EMBL" id="LNZC01000003">
    <property type="protein sequence ID" value="KTD81651.1"/>
    <property type="molecule type" value="Genomic_DNA"/>
</dbReference>